<keyword evidence="1" id="KW-1133">Transmembrane helix</keyword>
<evidence type="ECO:0000313" key="3">
    <source>
        <dbReference type="Proteomes" id="UP001499878"/>
    </source>
</evidence>
<name>A0ABP9TFM5_9ACTN</name>
<proteinExistence type="predicted"/>
<evidence type="ECO:0008006" key="4">
    <source>
        <dbReference type="Google" id="ProtNLM"/>
    </source>
</evidence>
<evidence type="ECO:0000256" key="1">
    <source>
        <dbReference type="SAM" id="Phobius"/>
    </source>
</evidence>
<keyword evidence="3" id="KW-1185">Reference proteome</keyword>
<keyword evidence="1" id="KW-0472">Membrane</keyword>
<reference evidence="3" key="1">
    <citation type="journal article" date="2019" name="Int. J. Syst. Evol. Microbiol.">
        <title>The Global Catalogue of Microorganisms (GCM) 10K type strain sequencing project: providing services to taxonomists for standard genome sequencing and annotation.</title>
        <authorList>
            <consortium name="The Broad Institute Genomics Platform"/>
            <consortium name="The Broad Institute Genome Sequencing Center for Infectious Disease"/>
            <person name="Wu L."/>
            <person name="Ma J."/>
        </authorList>
    </citation>
    <scope>NUCLEOTIDE SEQUENCE [LARGE SCALE GENOMIC DNA]</scope>
    <source>
        <strain evidence="3">JCM 18306</strain>
    </source>
</reference>
<evidence type="ECO:0000313" key="2">
    <source>
        <dbReference type="EMBL" id="GAA5214975.1"/>
    </source>
</evidence>
<feature type="transmembrane region" description="Helical" evidence="1">
    <location>
        <begin position="22"/>
        <end position="44"/>
    </location>
</feature>
<keyword evidence="1" id="KW-0812">Transmembrane</keyword>
<dbReference type="RefSeq" id="WP_345636230.1">
    <property type="nucleotide sequence ID" value="NZ_BAABJR010000019.1"/>
</dbReference>
<gene>
    <name evidence="2" type="ORF">GCM10023323_62200</name>
</gene>
<accession>A0ABP9TFM5</accession>
<sequence length="204" mass="21365">MGRRGTGGDGAGRPARQAGTAVRAWCSVLVVAAVVTAVLGTTLWRERRAAADSRPAATARLGGLDAAPGPAGWAAMTHHEMDGQNGYQMPSAMMPGAPEGDDMRLGIPITLTNSGDEPQRFDLVQEFSLAGGEKGDVRKLHSDTLGQLPRLNAGSAVRGVLYFDVDPPGAGDPPFLLTWTRDGDSRRMTVRMPGGTPEGHQHGS</sequence>
<organism evidence="2 3">
    <name type="scientific">Streptomyces thinghirensis</name>
    <dbReference type="NCBI Taxonomy" id="551547"/>
    <lineage>
        <taxon>Bacteria</taxon>
        <taxon>Bacillati</taxon>
        <taxon>Actinomycetota</taxon>
        <taxon>Actinomycetes</taxon>
        <taxon>Kitasatosporales</taxon>
        <taxon>Streptomycetaceae</taxon>
        <taxon>Streptomyces</taxon>
    </lineage>
</organism>
<dbReference type="Proteomes" id="UP001499878">
    <property type="component" value="Unassembled WGS sequence"/>
</dbReference>
<protein>
    <recommendedName>
        <fullName evidence="4">DUF4352 domain-containing protein</fullName>
    </recommendedName>
</protein>
<dbReference type="EMBL" id="BAABJR010000019">
    <property type="protein sequence ID" value="GAA5214975.1"/>
    <property type="molecule type" value="Genomic_DNA"/>
</dbReference>
<comment type="caution">
    <text evidence="2">The sequence shown here is derived from an EMBL/GenBank/DDBJ whole genome shotgun (WGS) entry which is preliminary data.</text>
</comment>